<dbReference type="Proteomes" id="UP001565369">
    <property type="component" value="Unassembled WGS sequence"/>
</dbReference>
<evidence type="ECO:0000313" key="2">
    <source>
        <dbReference type="EMBL" id="MEY9451971.1"/>
    </source>
</evidence>
<evidence type="ECO:0000313" key="3">
    <source>
        <dbReference type="Proteomes" id="UP001565369"/>
    </source>
</evidence>
<proteinExistence type="predicted"/>
<sequence>MKGERGTASKQGRYESYFTLRSFLMPRYYFNVTHEHAEIDRIGEEFPDKHAAWKEATVMAGQTLQGIDGKLVPGREWRMEVKDEFQKTLFILHINAEKPD</sequence>
<accession>A0ABV4FK69</accession>
<dbReference type="InterPro" id="IPR054189">
    <property type="entry name" value="DUF6894"/>
</dbReference>
<organism evidence="2 3">
    <name type="scientific">Bradyrhizobium ottawaense</name>
    <dbReference type="NCBI Taxonomy" id="931866"/>
    <lineage>
        <taxon>Bacteria</taxon>
        <taxon>Pseudomonadati</taxon>
        <taxon>Pseudomonadota</taxon>
        <taxon>Alphaproteobacteria</taxon>
        <taxon>Hyphomicrobiales</taxon>
        <taxon>Nitrobacteraceae</taxon>
        <taxon>Bradyrhizobium</taxon>
    </lineage>
</organism>
<dbReference type="Pfam" id="PF21834">
    <property type="entry name" value="DUF6894"/>
    <property type="match status" value="1"/>
</dbReference>
<evidence type="ECO:0000259" key="1">
    <source>
        <dbReference type="Pfam" id="PF21834"/>
    </source>
</evidence>
<dbReference type="EMBL" id="JBGBZJ010000003">
    <property type="protein sequence ID" value="MEY9451971.1"/>
    <property type="molecule type" value="Genomic_DNA"/>
</dbReference>
<feature type="domain" description="DUF6894" evidence="1">
    <location>
        <begin position="27"/>
        <end position="93"/>
    </location>
</feature>
<dbReference type="RefSeq" id="WP_240536575.1">
    <property type="nucleotide sequence ID" value="NZ_AP021854.1"/>
</dbReference>
<keyword evidence="3" id="KW-1185">Reference proteome</keyword>
<reference evidence="2 3" key="1">
    <citation type="submission" date="2024-07" db="EMBL/GenBank/DDBJ databases">
        <title>Genomic Encyclopedia of Type Strains, Phase V (KMG-V): Genome sequencing to study the core and pangenomes of soil and plant-associated prokaryotes.</title>
        <authorList>
            <person name="Whitman W."/>
        </authorList>
    </citation>
    <scope>NUCLEOTIDE SEQUENCE [LARGE SCALE GENOMIC DNA]</scope>
    <source>
        <strain evidence="2 3">USDA 152</strain>
    </source>
</reference>
<name>A0ABV4FK69_9BRAD</name>
<comment type="caution">
    <text evidence="2">The sequence shown here is derived from an EMBL/GenBank/DDBJ whole genome shotgun (WGS) entry which is preliminary data.</text>
</comment>
<protein>
    <recommendedName>
        <fullName evidence="1">DUF6894 domain-containing protein</fullName>
    </recommendedName>
</protein>
<gene>
    <name evidence="2" type="ORF">ABIG07_000919</name>
</gene>